<dbReference type="RefSeq" id="WP_052020957.1">
    <property type="nucleotide sequence ID" value="NZ_AYXG01000074.1"/>
</dbReference>
<feature type="transmembrane region" description="Helical" evidence="1">
    <location>
        <begin position="148"/>
        <end position="168"/>
    </location>
</feature>
<dbReference type="Pfam" id="PF07690">
    <property type="entry name" value="MFS_1"/>
    <property type="match status" value="1"/>
</dbReference>
<feature type="transmembrane region" description="Helical" evidence="1">
    <location>
        <begin position="226"/>
        <end position="249"/>
    </location>
</feature>
<proteinExistence type="predicted"/>
<dbReference type="Proteomes" id="UP000019277">
    <property type="component" value="Unassembled WGS sequence"/>
</dbReference>
<feature type="transmembrane region" description="Helical" evidence="1">
    <location>
        <begin position="90"/>
        <end position="109"/>
    </location>
</feature>
<feature type="transmembrane region" description="Helical" evidence="1">
    <location>
        <begin position="292"/>
        <end position="311"/>
    </location>
</feature>
<dbReference type="PANTHER" id="PTHR23523:SF2">
    <property type="entry name" value="2-NITROIMIDAZOLE TRANSPORTER"/>
    <property type="match status" value="1"/>
</dbReference>
<evidence type="ECO:0000256" key="1">
    <source>
        <dbReference type="SAM" id="Phobius"/>
    </source>
</evidence>
<feature type="transmembrane region" description="Helical" evidence="1">
    <location>
        <begin position="261"/>
        <end position="280"/>
    </location>
</feature>
<feature type="transmembrane region" description="Helical" evidence="1">
    <location>
        <begin position="64"/>
        <end position="83"/>
    </location>
</feature>
<accession>W7IQI3</accession>
<comment type="caution">
    <text evidence="2">The sequence shown here is derived from an EMBL/GenBank/DDBJ whole genome shotgun (WGS) entry which is preliminary data.</text>
</comment>
<sequence>MDTLSHSGPSGRKLGAGRRNTALVGTPLLVAGVACAAANLRPAVTSLASVLEEVRVSVGAGETWAGLLTAVPAVCFGAAGVLAPKVGRSLGVARAIGAAMAVLTLGLLLRVLDGPWVVLAGTLVACAGIAVGNVLIPVVIKSAFPRRVGVVTGVYTAALAAGGGLGAALTSPLSTALGGWRGALAAWALLGAGALLVWSAGARHSDTEADVAAAAVVGRSLLRNRLAWTVTAFFGLQALVAYTVMGWMPELFVDAGLHRDTAGLMLAITSLIGVPVSLLVPPLAARARDQSAWIVGMTLIGGVGVLGLWLAPAAAPLLWAVLVGVGMSVFSLAVMVISLRTGNAADTATLSAMAQSLGYLIGALGPFAFGSLHSLTGGWTASLVLILAVIAVQAVVGHAAGRTRTV</sequence>
<keyword evidence="1" id="KW-0812">Transmembrane</keyword>
<feature type="transmembrane region" description="Helical" evidence="1">
    <location>
        <begin position="115"/>
        <end position="136"/>
    </location>
</feature>
<feature type="transmembrane region" description="Helical" evidence="1">
    <location>
        <begin position="349"/>
        <end position="369"/>
    </location>
</feature>
<dbReference type="GO" id="GO:0022857">
    <property type="term" value="F:transmembrane transporter activity"/>
    <property type="evidence" value="ECO:0007669"/>
    <property type="project" value="InterPro"/>
</dbReference>
<dbReference type="PATRIC" id="fig|909613.9.peg.2011"/>
<gene>
    <name evidence="2" type="ORF">UO65_1995</name>
</gene>
<feature type="transmembrane region" description="Helical" evidence="1">
    <location>
        <begin position="180"/>
        <end position="198"/>
    </location>
</feature>
<feature type="transmembrane region" description="Helical" evidence="1">
    <location>
        <begin position="381"/>
        <end position="401"/>
    </location>
</feature>
<dbReference type="InterPro" id="IPR011701">
    <property type="entry name" value="MFS"/>
</dbReference>
<dbReference type="eggNOG" id="COG2807">
    <property type="taxonomic scope" value="Bacteria"/>
</dbReference>
<name>W7IQI3_9PSEU</name>
<keyword evidence="3" id="KW-1185">Reference proteome</keyword>
<organism evidence="2 3">
    <name type="scientific">Actinokineospora spheciospongiae</name>
    <dbReference type="NCBI Taxonomy" id="909613"/>
    <lineage>
        <taxon>Bacteria</taxon>
        <taxon>Bacillati</taxon>
        <taxon>Actinomycetota</taxon>
        <taxon>Actinomycetes</taxon>
        <taxon>Pseudonocardiales</taxon>
        <taxon>Pseudonocardiaceae</taxon>
        <taxon>Actinokineospora</taxon>
    </lineage>
</organism>
<protein>
    <submittedName>
        <fullName evidence="2">Putative integral membrane transporter</fullName>
    </submittedName>
</protein>
<dbReference type="SUPFAM" id="SSF103473">
    <property type="entry name" value="MFS general substrate transporter"/>
    <property type="match status" value="1"/>
</dbReference>
<keyword evidence="1" id="KW-0472">Membrane</keyword>
<evidence type="ECO:0000313" key="3">
    <source>
        <dbReference type="Proteomes" id="UP000019277"/>
    </source>
</evidence>
<dbReference type="EMBL" id="AYXG01000074">
    <property type="protein sequence ID" value="EWC62643.1"/>
    <property type="molecule type" value="Genomic_DNA"/>
</dbReference>
<dbReference type="PANTHER" id="PTHR23523">
    <property type="match status" value="1"/>
</dbReference>
<evidence type="ECO:0000313" key="2">
    <source>
        <dbReference type="EMBL" id="EWC62643.1"/>
    </source>
</evidence>
<dbReference type="Gene3D" id="1.20.1250.20">
    <property type="entry name" value="MFS general substrate transporter like domains"/>
    <property type="match status" value="1"/>
</dbReference>
<dbReference type="STRING" id="909613.UO65_1995"/>
<dbReference type="AlphaFoldDB" id="W7IQI3"/>
<feature type="transmembrane region" description="Helical" evidence="1">
    <location>
        <begin position="317"/>
        <end position="337"/>
    </location>
</feature>
<dbReference type="InterPro" id="IPR036259">
    <property type="entry name" value="MFS_trans_sf"/>
</dbReference>
<dbReference type="InterPro" id="IPR052524">
    <property type="entry name" value="MFS_Cyanate_Porter"/>
</dbReference>
<feature type="transmembrane region" description="Helical" evidence="1">
    <location>
        <begin position="21"/>
        <end position="44"/>
    </location>
</feature>
<keyword evidence="1" id="KW-1133">Transmembrane helix</keyword>
<reference evidence="2 3" key="1">
    <citation type="journal article" date="2014" name="Genome Announc.">
        <title>Draft Genome Sequence of the Antitrypanosomally Active Sponge-Associated Bacterium Actinokineospora sp. Strain EG49.</title>
        <authorList>
            <person name="Harjes J."/>
            <person name="Ryu T."/>
            <person name="Abdelmohsen U.R."/>
            <person name="Moitinho-Silva L."/>
            <person name="Horn H."/>
            <person name="Ravasi T."/>
            <person name="Hentschel U."/>
        </authorList>
    </citation>
    <scope>NUCLEOTIDE SEQUENCE [LARGE SCALE GENOMIC DNA]</scope>
    <source>
        <strain evidence="2 3">EG49</strain>
    </source>
</reference>
<dbReference type="OrthoDB" id="5317164at2"/>